<evidence type="ECO:0000256" key="7">
    <source>
        <dbReference type="RuleBase" id="RU364023"/>
    </source>
</evidence>
<feature type="compositionally biased region" description="Polar residues" evidence="8">
    <location>
        <begin position="59"/>
        <end position="73"/>
    </location>
</feature>
<evidence type="ECO:0000256" key="5">
    <source>
        <dbReference type="ARBA" id="ARBA00059990"/>
    </source>
</evidence>
<dbReference type="EMBL" id="HBHZ01011708">
    <property type="protein sequence ID" value="CAE0195960.1"/>
    <property type="molecule type" value="Transcribed_RNA"/>
</dbReference>
<feature type="region of interest" description="Disordered" evidence="8">
    <location>
        <begin position="1"/>
        <end position="75"/>
    </location>
</feature>
<accession>A0A7S3CH00</accession>
<dbReference type="Gene3D" id="1.10.1580.10">
    <property type="match status" value="1"/>
</dbReference>
<reference evidence="10" key="1">
    <citation type="submission" date="2021-01" db="EMBL/GenBank/DDBJ databases">
        <authorList>
            <person name="Corre E."/>
            <person name="Pelletier E."/>
            <person name="Niang G."/>
            <person name="Scheremetjew M."/>
            <person name="Finn R."/>
            <person name="Kale V."/>
            <person name="Holt S."/>
            <person name="Cochrane G."/>
            <person name="Meng A."/>
            <person name="Brown T."/>
            <person name="Cohen L."/>
        </authorList>
    </citation>
    <scope>NUCLEOTIDE SEQUENCE</scope>
    <source>
        <strain evidence="10">RCC1871</strain>
    </source>
</reference>
<feature type="domain" description="CP-type G" evidence="9">
    <location>
        <begin position="213"/>
        <end position="374"/>
    </location>
</feature>
<dbReference type="InterPro" id="IPR006073">
    <property type="entry name" value="GTP-bd"/>
</dbReference>
<feature type="region of interest" description="Disordered" evidence="8">
    <location>
        <begin position="468"/>
        <end position="592"/>
    </location>
</feature>
<dbReference type="Gene3D" id="3.40.50.300">
    <property type="entry name" value="P-loop containing nucleotide triphosphate hydrolases"/>
    <property type="match status" value="1"/>
</dbReference>
<evidence type="ECO:0000256" key="4">
    <source>
        <dbReference type="ARBA" id="ARBA00023242"/>
    </source>
</evidence>
<dbReference type="PANTHER" id="PTHR11089:SF9">
    <property type="entry name" value="NUCLEOLAR GTP-BINDING PROTEIN 2"/>
    <property type="match status" value="1"/>
</dbReference>
<dbReference type="SUPFAM" id="SSF52540">
    <property type="entry name" value="P-loop containing nucleoside triphosphate hydrolases"/>
    <property type="match status" value="1"/>
</dbReference>
<dbReference type="GO" id="GO:0005730">
    <property type="term" value="C:nucleolus"/>
    <property type="evidence" value="ECO:0007669"/>
    <property type="project" value="UniProtKB-SubCell"/>
</dbReference>
<dbReference type="PANTHER" id="PTHR11089">
    <property type="entry name" value="GTP-BINDING PROTEIN-RELATED"/>
    <property type="match status" value="1"/>
</dbReference>
<keyword evidence="2 7" id="KW-0547">Nucleotide-binding</keyword>
<reference evidence="11 12" key="2">
    <citation type="submission" date="2024-03" db="EMBL/GenBank/DDBJ databases">
        <title>Complete genome sequence of the green alga Chloropicon roscoffensis RCC1871.</title>
        <authorList>
            <person name="Lemieux C."/>
            <person name="Pombert J.-F."/>
            <person name="Otis C."/>
            <person name="Turmel M."/>
        </authorList>
    </citation>
    <scope>NUCLEOTIDE SEQUENCE [LARGE SCALE GENOMIC DNA]</scope>
    <source>
        <strain evidence="11 12">RCC1871</strain>
    </source>
</reference>
<evidence type="ECO:0000256" key="2">
    <source>
        <dbReference type="ARBA" id="ARBA00022741"/>
    </source>
</evidence>
<dbReference type="EMBL" id="CP151514">
    <property type="protein sequence ID" value="WZN66270.1"/>
    <property type="molecule type" value="Genomic_DNA"/>
</dbReference>
<dbReference type="InterPro" id="IPR023179">
    <property type="entry name" value="GTP-bd_ortho_bundle_sf"/>
</dbReference>
<evidence type="ECO:0000259" key="9">
    <source>
        <dbReference type="PROSITE" id="PS51721"/>
    </source>
</evidence>
<dbReference type="CDD" id="cd01858">
    <property type="entry name" value="NGP_1"/>
    <property type="match status" value="1"/>
</dbReference>
<feature type="compositionally biased region" description="Basic and acidic residues" evidence="8">
    <location>
        <begin position="7"/>
        <end position="20"/>
    </location>
</feature>
<dbReference type="InterPro" id="IPR024929">
    <property type="entry name" value="GNL2_CP_dom"/>
</dbReference>
<keyword evidence="4 7" id="KW-0539">Nucleus</keyword>
<feature type="compositionally biased region" description="Acidic residues" evidence="8">
    <location>
        <begin position="530"/>
        <end position="551"/>
    </location>
</feature>
<comment type="function">
    <text evidence="5 7">GTPase involved in pre-60S ribosomal subunit maturation.</text>
</comment>
<dbReference type="InterPro" id="IPR027417">
    <property type="entry name" value="P-loop_NTPase"/>
</dbReference>
<sequence length="592" mass="66571">MPKTFKKKDGVKGEPKHAQDANRSNKTKPGAHSIRSAATVRRLNMYNDRAKRDKKGKFISQSFQSSELPNSRIQPDRRWFGNTRVIGQQQLQRFREELGAKLKSPFNVLLKERKLPMSLLTEGGESSKRAKVDLLKVQGYQDTFGPKAQRKRPRLGGSSDLEALAKKSKARAEEYDERVATGRGDSAAVKDNLESRDLVKDKLFEKGQSKRIWGELYKVIDSSDVIIQVLDARDPLGTRCQHVERHLKKNARHKHMLLLLNKCDLVPAWVTKRYLHLLSKDYPTLAFHASITNPFGKGSLISLLRQIARLHSDKQAISVGFVGYPNVGKSSVINTLRTKKVCNVAPVPGETKVWQYITLTKRIFLIDCPGVVYNNNTDTETDSVLKGVVRTERLEDATEHIPEVLRRVKRKYIAQAYKVAKWDDSNDFLEQLARRMGKMLKGGEPDLNTAAKMVLQDWQRGKIPFFVQPPDHEAEEDGAEGEGEEVESEEEDANPTDEKLEEIARESLRAAQDAQRKQGREKLPIKADFFDGEEEKGDGSGEAEEEVEGEVEDKGEGEKAAKGDGGGDSDSEDSHGYGEEGLSFEAVMKYVQ</sequence>
<dbReference type="PROSITE" id="PS51721">
    <property type="entry name" value="G_CP"/>
    <property type="match status" value="1"/>
</dbReference>
<keyword evidence="12" id="KW-1185">Reference proteome</keyword>
<dbReference type="Pfam" id="PF01926">
    <property type="entry name" value="MMR_HSR1"/>
    <property type="match status" value="1"/>
</dbReference>
<dbReference type="FunFam" id="1.10.1580.10:FF:000001">
    <property type="entry name" value="Nucleolar GTP-binding protein 2"/>
    <property type="match status" value="1"/>
</dbReference>
<evidence type="ECO:0000313" key="10">
    <source>
        <dbReference type="EMBL" id="CAE0195960.1"/>
    </source>
</evidence>
<proteinExistence type="inferred from homology"/>
<evidence type="ECO:0000313" key="12">
    <source>
        <dbReference type="Proteomes" id="UP001472866"/>
    </source>
</evidence>
<comment type="similarity">
    <text evidence="7">Belongs to the TRAFAC class YlqF/YawG GTPase family. RsgA subfamily.</text>
</comment>
<dbReference type="InterPro" id="IPR012971">
    <property type="entry name" value="NOG2_N_dom"/>
</dbReference>
<evidence type="ECO:0000256" key="8">
    <source>
        <dbReference type="SAM" id="MobiDB-lite"/>
    </source>
</evidence>
<dbReference type="GO" id="GO:0016787">
    <property type="term" value="F:hydrolase activity"/>
    <property type="evidence" value="ECO:0007669"/>
    <property type="project" value="UniProtKB-KW"/>
</dbReference>
<feature type="compositionally biased region" description="Basic and acidic residues" evidence="8">
    <location>
        <begin position="552"/>
        <end position="562"/>
    </location>
</feature>
<feature type="compositionally biased region" description="Basic and acidic residues" evidence="8">
    <location>
        <begin position="496"/>
        <end position="529"/>
    </location>
</feature>
<feature type="region of interest" description="Disordered" evidence="8">
    <location>
        <begin position="143"/>
        <end position="162"/>
    </location>
</feature>
<dbReference type="InterPro" id="IPR050755">
    <property type="entry name" value="TRAFAC_YlqF/YawG_RiboMat"/>
</dbReference>
<keyword evidence="3 7" id="KW-0342">GTP-binding</keyword>
<protein>
    <recommendedName>
        <fullName evidence="6 7">Nuclear/nucleolar GTPase 2</fullName>
    </recommendedName>
</protein>
<dbReference type="Pfam" id="PF08153">
    <property type="entry name" value="NGP1NT"/>
    <property type="match status" value="1"/>
</dbReference>
<feature type="compositionally biased region" description="Acidic residues" evidence="8">
    <location>
        <begin position="473"/>
        <end position="495"/>
    </location>
</feature>
<gene>
    <name evidence="10" type="ORF">CROS1456_LOCUS9057</name>
    <name evidence="11" type="ORF">HKI87_14g78350</name>
</gene>
<evidence type="ECO:0000256" key="1">
    <source>
        <dbReference type="ARBA" id="ARBA00004604"/>
    </source>
</evidence>
<name>A0A7S3CH00_9CHLO</name>
<organism evidence="10">
    <name type="scientific">Chloropicon roscoffensis</name>
    <dbReference type="NCBI Taxonomy" id="1461544"/>
    <lineage>
        <taxon>Eukaryota</taxon>
        <taxon>Viridiplantae</taxon>
        <taxon>Chlorophyta</taxon>
        <taxon>Chloropicophyceae</taxon>
        <taxon>Chloropicales</taxon>
        <taxon>Chloropicaceae</taxon>
        <taxon>Chloropicon</taxon>
    </lineage>
</organism>
<comment type="subcellular location">
    <subcellularLocation>
        <location evidence="1 7">Nucleus</location>
        <location evidence="1 7">Nucleolus</location>
    </subcellularLocation>
</comment>
<dbReference type="PRINTS" id="PR00326">
    <property type="entry name" value="GTP1OBG"/>
</dbReference>
<keyword evidence="7" id="KW-0378">Hydrolase</keyword>
<dbReference type="Proteomes" id="UP001472866">
    <property type="component" value="Chromosome 14"/>
</dbReference>
<evidence type="ECO:0000313" key="11">
    <source>
        <dbReference type="EMBL" id="WZN66270.1"/>
    </source>
</evidence>
<dbReference type="FunFam" id="3.40.50.300:FF:000559">
    <property type="entry name" value="Nuclear/nucleolar GTPase 2"/>
    <property type="match status" value="1"/>
</dbReference>
<dbReference type="InterPro" id="IPR030378">
    <property type="entry name" value="G_CP_dom"/>
</dbReference>
<dbReference type="CDD" id="cd00882">
    <property type="entry name" value="Ras_like_GTPase"/>
    <property type="match status" value="1"/>
</dbReference>
<evidence type="ECO:0000256" key="3">
    <source>
        <dbReference type="ARBA" id="ARBA00023134"/>
    </source>
</evidence>
<evidence type="ECO:0000256" key="6">
    <source>
        <dbReference type="ARBA" id="ARBA00070018"/>
    </source>
</evidence>
<dbReference type="AlphaFoldDB" id="A0A7S3CH00"/>
<dbReference type="GO" id="GO:0005525">
    <property type="term" value="F:GTP binding"/>
    <property type="evidence" value="ECO:0007669"/>
    <property type="project" value="UniProtKB-KW"/>
</dbReference>